<evidence type="ECO:0000256" key="1">
    <source>
        <dbReference type="ARBA" id="ARBA00004141"/>
    </source>
</evidence>
<protein>
    <recommendedName>
        <fullName evidence="10">Lipid desaturase domain-containing protein</fullName>
    </recommendedName>
</protein>
<evidence type="ECO:0000256" key="3">
    <source>
        <dbReference type="ARBA" id="ARBA00022692"/>
    </source>
</evidence>
<keyword evidence="3 6" id="KW-0812">Transmembrane</keyword>
<gene>
    <name evidence="9" type="ORF">PBAH0796_LOCUS14252</name>
</gene>
<sequence>MSSKGLPPKEWGGCPRLVAAGVTLTYAALLGVYVERWQRLASREAREDVLGADRLVPNYHHINNHRDPLYNDQGKSRELNAFGRDFVRLYRDVAGGGSNESAVWPALCRLDSDGDGISNGMELGDPCCRWQPAPPRSAFVLDHHAEYRRWCISEPARDRADPYWAKPASCDPPSYNSVEYWTQYRWFYYLQVRTPVEGYPIQAKHVIGACSVALLFLYWFVYEGLFVDVFLLWSPRKRFGLRTWVLVNVAAFLFMDLTSGIAHLCLDYMPNWIPMVGCVANGFQEHHRVPALLARKPLWNQLNDVFILAPLGAMFLLASKPTRVLRLFWFWAILYVGLFLMAHPWAHMHKDMLPLPVQVAQAWGVLLDQAAHMRHHQDLESQFTILSGHADLVIDTLSQIVPPQRYDLWLFIFISWVLSPIYLNMCFRDRFEKFEAVLYSGSMKTEPCLA</sequence>
<comment type="similarity">
    <text evidence="2">Belongs to the fatty acid desaturase CarF family.</text>
</comment>
<evidence type="ECO:0000256" key="6">
    <source>
        <dbReference type="SAM" id="Phobius"/>
    </source>
</evidence>
<dbReference type="Pfam" id="PF24784">
    <property type="entry name" value="Temptin_C"/>
    <property type="match status" value="1"/>
</dbReference>
<feature type="transmembrane region" description="Helical" evidence="6">
    <location>
        <begin position="327"/>
        <end position="346"/>
    </location>
</feature>
<evidence type="ECO:0000256" key="5">
    <source>
        <dbReference type="ARBA" id="ARBA00023136"/>
    </source>
</evidence>
<proteinExistence type="inferred from homology"/>
<name>A0A7S0FH52_9DINO</name>
<dbReference type="GO" id="GO:0016020">
    <property type="term" value="C:membrane"/>
    <property type="evidence" value="ECO:0007669"/>
    <property type="project" value="UniProtKB-SubCell"/>
</dbReference>
<dbReference type="EMBL" id="HBEG01023546">
    <property type="protein sequence ID" value="CAD8359279.1"/>
    <property type="molecule type" value="Transcribed_RNA"/>
</dbReference>
<evidence type="ECO:0000259" key="8">
    <source>
        <dbReference type="Pfam" id="PF24784"/>
    </source>
</evidence>
<dbReference type="AlphaFoldDB" id="A0A7S0FH52"/>
<evidence type="ECO:0000259" key="7">
    <source>
        <dbReference type="Pfam" id="PF10520"/>
    </source>
</evidence>
<feature type="transmembrane region" description="Helical" evidence="6">
    <location>
        <begin position="212"/>
        <end position="233"/>
    </location>
</feature>
<evidence type="ECO:0000256" key="2">
    <source>
        <dbReference type="ARBA" id="ARBA00007620"/>
    </source>
</evidence>
<organism evidence="9">
    <name type="scientific">Pyrodinium bahamense</name>
    <dbReference type="NCBI Taxonomy" id="73915"/>
    <lineage>
        <taxon>Eukaryota</taxon>
        <taxon>Sar</taxon>
        <taxon>Alveolata</taxon>
        <taxon>Dinophyceae</taxon>
        <taxon>Gonyaulacales</taxon>
        <taxon>Pyrocystaceae</taxon>
        <taxon>Pyrodinium</taxon>
    </lineage>
</organism>
<evidence type="ECO:0000313" key="9">
    <source>
        <dbReference type="EMBL" id="CAD8359279.1"/>
    </source>
</evidence>
<dbReference type="InterPro" id="IPR057626">
    <property type="entry name" value="S-S_Temptin"/>
</dbReference>
<comment type="subcellular location">
    <subcellularLocation>
        <location evidence="1">Membrane</location>
        <topology evidence="1">Multi-pass membrane protein</topology>
    </subcellularLocation>
</comment>
<evidence type="ECO:0000256" key="4">
    <source>
        <dbReference type="ARBA" id="ARBA00022989"/>
    </source>
</evidence>
<dbReference type="InterPro" id="IPR052864">
    <property type="entry name" value="Chloroplast_FAD_CarF"/>
</dbReference>
<dbReference type="PANTHER" id="PTHR48140:SF1">
    <property type="entry name" value="FATTY ACID DESATURASE 4, CHLOROPLASTIC-RELATED"/>
    <property type="match status" value="1"/>
</dbReference>
<dbReference type="UniPathway" id="UPA00199"/>
<dbReference type="Pfam" id="PF10520">
    <property type="entry name" value="Lipid_desat"/>
    <property type="match status" value="1"/>
</dbReference>
<dbReference type="PANTHER" id="PTHR48140">
    <property type="entry name" value="FATTY ACID DESATURASE 4, CHLOROPLASTIC-RELATED"/>
    <property type="match status" value="1"/>
</dbReference>
<dbReference type="GO" id="GO:0006631">
    <property type="term" value="P:fatty acid metabolic process"/>
    <property type="evidence" value="ECO:0007669"/>
    <property type="project" value="UniProtKB-UniPathway"/>
</dbReference>
<feature type="domain" description="Lipid desaturase" evidence="7">
    <location>
        <begin position="254"/>
        <end position="397"/>
    </location>
</feature>
<accession>A0A7S0FH52</accession>
<keyword evidence="5 6" id="KW-0472">Membrane</keyword>
<feature type="transmembrane region" description="Helical" evidence="6">
    <location>
        <begin position="408"/>
        <end position="427"/>
    </location>
</feature>
<feature type="transmembrane region" description="Helical" evidence="6">
    <location>
        <begin position="245"/>
        <end position="264"/>
    </location>
</feature>
<reference evidence="9" key="1">
    <citation type="submission" date="2021-01" db="EMBL/GenBank/DDBJ databases">
        <authorList>
            <person name="Corre E."/>
            <person name="Pelletier E."/>
            <person name="Niang G."/>
            <person name="Scheremetjew M."/>
            <person name="Finn R."/>
            <person name="Kale V."/>
            <person name="Holt S."/>
            <person name="Cochrane G."/>
            <person name="Meng A."/>
            <person name="Brown T."/>
            <person name="Cohen L."/>
        </authorList>
    </citation>
    <scope>NUCLEOTIDE SEQUENCE</scope>
    <source>
        <strain evidence="9">Pbaha01</strain>
    </source>
</reference>
<keyword evidence="4 6" id="KW-1133">Transmembrane helix</keyword>
<dbReference type="InterPro" id="IPR019547">
    <property type="entry name" value="Lipid_desat"/>
</dbReference>
<feature type="domain" description="Temptin Cys/Cys disulfide" evidence="8">
    <location>
        <begin position="70"/>
        <end position="133"/>
    </location>
</feature>
<evidence type="ECO:0008006" key="10">
    <source>
        <dbReference type="Google" id="ProtNLM"/>
    </source>
</evidence>